<evidence type="ECO:0000313" key="8">
    <source>
        <dbReference type="EMBL" id="KAF9606683.1"/>
    </source>
</evidence>
<dbReference type="AlphaFoldDB" id="A0A835LSM6"/>
<dbReference type="CDD" id="cd18577">
    <property type="entry name" value="ABC_6TM_Pgp_ABCB1_D1_like"/>
    <property type="match status" value="1"/>
</dbReference>
<sequence>MCWARTAERQTSPLPRKYLRAVLRQDAGFLDIQQGSSTTYQVVSSIGTVPRLKPHLLRNGVVSKQQSSWVPHFFMNISTFIACQMVSLYLCWRLAVITIPTLLLLIVPGVIYGKLLAGLDKEIQESYGIAGGIAEQTFSSIRTVLSYVAENETEKNFSAALTRMWSFQAWYGSVLVTEKGIGNVFNLGVCIIVGGLALGSSLVNVKYFTEATTAASEIIEMIEQVPTINSEEQGVSRTSVRGEQEFKDVDFTYPSRPGSPVLRNFNLQVAPGQTIGLVGCNGSGASLEEVTNASKAANSHNFISQLPDGYDTQELKCPEGTKAKISIARALLRDPRILLLDEATSALDPQSEKGVQDALDQASAKLWKSVPTINFFNSSMDKDQITEEFCESFSLQVPNSDPIANGQQEEISGTPSLWQLVQMTTPQWKSTQFGSTAALCFGTIGMKEGYKTYCGQRGMQLSGGQRQRICLARAILKNPTILLLDEATSALDSISESLVQDSLEKMVSCRTCVVVAHRLSTIQKADSIALIEKGRIVEKGSHKELIAKGDKGSYYSLVRLQQYDTLEDQKER</sequence>
<evidence type="ECO:0000259" key="6">
    <source>
        <dbReference type="PROSITE" id="PS50893"/>
    </source>
</evidence>
<reference evidence="8 9" key="1">
    <citation type="submission" date="2020-10" db="EMBL/GenBank/DDBJ databases">
        <title>The Coptis chinensis genome and diversification of protoberbering-type alkaloids.</title>
        <authorList>
            <person name="Wang B."/>
            <person name="Shu S."/>
            <person name="Song C."/>
            <person name="Liu Y."/>
        </authorList>
    </citation>
    <scope>NUCLEOTIDE SEQUENCE [LARGE SCALE GENOMIC DNA]</scope>
    <source>
        <strain evidence="8">HL-2020</strain>
        <tissue evidence="8">Leaf</tissue>
    </source>
</reference>
<dbReference type="Pfam" id="PF00005">
    <property type="entry name" value="ABC_tran"/>
    <property type="match status" value="1"/>
</dbReference>
<keyword evidence="2 5" id="KW-0812">Transmembrane</keyword>
<keyword evidence="3 5" id="KW-1133">Transmembrane helix</keyword>
<dbReference type="GO" id="GO:0140359">
    <property type="term" value="F:ABC-type transporter activity"/>
    <property type="evidence" value="ECO:0007669"/>
    <property type="project" value="InterPro"/>
</dbReference>
<name>A0A835LSM6_9MAGN</name>
<keyword evidence="9" id="KW-1185">Reference proteome</keyword>
<evidence type="ECO:0000256" key="1">
    <source>
        <dbReference type="ARBA" id="ARBA00004141"/>
    </source>
</evidence>
<evidence type="ECO:0000256" key="3">
    <source>
        <dbReference type="ARBA" id="ARBA00022989"/>
    </source>
</evidence>
<dbReference type="PROSITE" id="PS50929">
    <property type="entry name" value="ABC_TM1F"/>
    <property type="match status" value="1"/>
</dbReference>
<dbReference type="PROSITE" id="PS50893">
    <property type="entry name" value="ABC_TRANSPORTER_2"/>
    <property type="match status" value="1"/>
</dbReference>
<dbReference type="OrthoDB" id="6500128at2759"/>
<dbReference type="GO" id="GO:0016887">
    <property type="term" value="F:ATP hydrolysis activity"/>
    <property type="evidence" value="ECO:0007669"/>
    <property type="project" value="InterPro"/>
</dbReference>
<evidence type="ECO:0000256" key="4">
    <source>
        <dbReference type="ARBA" id="ARBA00023136"/>
    </source>
</evidence>
<feature type="domain" description="ABC transporter" evidence="6">
    <location>
        <begin position="244"/>
        <end position="558"/>
    </location>
</feature>
<comment type="subcellular location">
    <subcellularLocation>
        <location evidence="1">Membrane</location>
        <topology evidence="1">Multi-pass membrane protein</topology>
    </subcellularLocation>
</comment>
<dbReference type="Proteomes" id="UP000631114">
    <property type="component" value="Unassembled WGS sequence"/>
</dbReference>
<accession>A0A835LSM6</accession>
<comment type="caution">
    <text evidence="8">The sequence shown here is derived from an EMBL/GenBank/DDBJ whole genome shotgun (WGS) entry which is preliminary data.</text>
</comment>
<dbReference type="InterPro" id="IPR027417">
    <property type="entry name" value="P-loop_NTPase"/>
</dbReference>
<feature type="transmembrane region" description="Helical" evidence="5">
    <location>
        <begin position="96"/>
        <end position="117"/>
    </location>
</feature>
<dbReference type="EMBL" id="JADFTS010000005">
    <property type="protein sequence ID" value="KAF9606683.1"/>
    <property type="molecule type" value="Genomic_DNA"/>
</dbReference>
<dbReference type="GO" id="GO:0005886">
    <property type="term" value="C:plasma membrane"/>
    <property type="evidence" value="ECO:0007669"/>
    <property type="project" value="TreeGrafter"/>
</dbReference>
<evidence type="ECO:0000256" key="5">
    <source>
        <dbReference type="SAM" id="Phobius"/>
    </source>
</evidence>
<dbReference type="InterPro" id="IPR036640">
    <property type="entry name" value="ABC1_TM_sf"/>
</dbReference>
<evidence type="ECO:0000259" key="7">
    <source>
        <dbReference type="PROSITE" id="PS50929"/>
    </source>
</evidence>
<evidence type="ECO:0000256" key="2">
    <source>
        <dbReference type="ARBA" id="ARBA00022692"/>
    </source>
</evidence>
<keyword evidence="4 5" id="KW-0472">Membrane</keyword>
<dbReference type="PANTHER" id="PTHR24222">
    <property type="entry name" value="ABC TRANSPORTER B FAMILY"/>
    <property type="match status" value="1"/>
</dbReference>
<dbReference type="PROSITE" id="PS00211">
    <property type="entry name" value="ABC_TRANSPORTER_1"/>
    <property type="match status" value="1"/>
</dbReference>
<dbReference type="InterPro" id="IPR039421">
    <property type="entry name" value="Type_1_exporter"/>
</dbReference>
<feature type="domain" description="ABC transmembrane type-1" evidence="7">
    <location>
        <begin position="1"/>
        <end position="193"/>
    </location>
</feature>
<organism evidence="8 9">
    <name type="scientific">Coptis chinensis</name>
    <dbReference type="NCBI Taxonomy" id="261450"/>
    <lineage>
        <taxon>Eukaryota</taxon>
        <taxon>Viridiplantae</taxon>
        <taxon>Streptophyta</taxon>
        <taxon>Embryophyta</taxon>
        <taxon>Tracheophyta</taxon>
        <taxon>Spermatophyta</taxon>
        <taxon>Magnoliopsida</taxon>
        <taxon>Ranunculales</taxon>
        <taxon>Ranunculaceae</taxon>
        <taxon>Coptidoideae</taxon>
        <taxon>Coptis</taxon>
    </lineage>
</organism>
<evidence type="ECO:0000313" key="9">
    <source>
        <dbReference type="Proteomes" id="UP000631114"/>
    </source>
</evidence>
<dbReference type="Pfam" id="PF00664">
    <property type="entry name" value="ABC_membrane"/>
    <property type="match status" value="1"/>
</dbReference>
<dbReference type="SUPFAM" id="SSF52540">
    <property type="entry name" value="P-loop containing nucleoside triphosphate hydrolases"/>
    <property type="match status" value="2"/>
</dbReference>
<dbReference type="InterPro" id="IPR011527">
    <property type="entry name" value="ABC1_TM_dom"/>
</dbReference>
<dbReference type="PANTHER" id="PTHR24222:SF48">
    <property type="entry name" value="ABC TRANSPORTER B FAMILY MEMBER 15"/>
    <property type="match status" value="1"/>
</dbReference>
<dbReference type="InterPro" id="IPR017871">
    <property type="entry name" value="ABC_transporter-like_CS"/>
</dbReference>
<dbReference type="SUPFAM" id="SSF90123">
    <property type="entry name" value="ABC transporter transmembrane region"/>
    <property type="match status" value="1"/>
</dbReference>
<dbReference type="GO" id="GO:0005524">
    <property type="term" value="F:ATP binding"/>
    <property type="evidence" value="ECO:0007669"/>
    <property type="project" value="InterPro"/>
</dbReference>
<protein>
    <submittedName>
        <fullName evidence="8">Uncharacterized protein</fullName>
    </submittedName>
</protein>
<gene>
    <name evidence="8" type="ORF">IFM89_027727</name>
</gene>
<proteinExistence type="predicted"/>
<dbReference type="InterPro" id="IPR003439">
    <property type="entry name" value="ABC_transporter-like_ATP-bd"/>
</dbReference>
<dbReference type="Gene3D" id="1.20.1560.10">
    <property type="entry name" value="ABC transporter type 1, transmembrane domain"/>
    <property type="match status" value="2"/>
</dbReference>
<dbReference type="Gene3D" id="3.40.50.300">
    <property type="entry name" value="P-loop containing nucleotide triphosphate hydrolases"/>
    <property type="match status" value="3"/>
</dbReference>